<name>A0AAW1IHX5_SAPOF</name>
<dbReference type="PANTHER" id="PTHR34835">
    <property type="entry name" value="OS07G0283600 PROTEIN-RELATED"/>
    <property type="match status" value="1"/>
</dbReference>
<evidence type="ECO:0000256" key="1">
    <source>
        <dbReference type="SAM" id="MobiDB-lite"/>
    </source>
</evidence>
<comment type="caution">
    <text evidence="2">The sequence shown here is derived from an EMBL/GenBank/DDBJ whole genome shotgun (WGS) entry which is preliminary data.</text>
</comment>
<proteinExistence type="predicted"/>
<dbReference type="EMBL" id="JBDFQZ010000009">
    <property type="protein sequence ID" value="KAK9689709.1"/>
    <property type="molecule type" value="Genomic_DNA"/>
</dbReference>
<dbReference type="PANTHER" id="PTHR34835:SF34">
    <property type="entry name" value="OS08G0555500 PROTEIN"/>
    <property type="match status" value="1"/>
</dbReference>
<feature type="region of interest" description="Disordered" evidence="1">
    <location>
        <begin position="19"/>
        <end position="49"/>
    </location>
</feature>
<dbReference type="AlphaFoldDB" id="A0AAW1IHX5"/>
<protein>
    <recommendedName>
        <fullName evidence="4">Aminotransferase-like plant mobile domain-containing protein</fullName>
    </recommendedName>
</protein>
<evidence type="ECO:0008006" key="4">
    <source>
        <dbReference type="Google" id="ProtNLM"/>
    </source>
</evidence>
<dbReference type="Proteomes" id="UP001443914">
    <property type="component" value="Unassembled WGS sequence"/>
</dbReference>
<sequence>MKKSKGKELVIHAEDDVRSTKTMKMVSRKPKVNPEKPPSSRRIEDDDPDNAVSLKCRPLHLVELASGLTADQRADVHDIGFGGLLHLKVKRVPKNIVPMLLSAFNDGSFMFHTPSSNFLLREEDVHDCFLLAMGPKKVPILGTRHSTAASQDSCITLKDKWRKRFGVEGSSNAILIGKLYRKLVQIKECGDDFKRLFVLYSMSAFLAPTTNSTVDLKLLLAVKYVSEIGQLDWCSYVFKNLVKACFDTKKKPTFIGGCIVLLMIAYFHRFDFQGKATPTTLPLIQHWDYERLKSGAAAEMESGFLGNAVLSRTRYPICMQTESRAGMTSDLYDEDSMKLISFLNRKRKSSQKINVKPEKRKCTRVDNRSGVLNDDEIQDFAADIMFHSLNLYTLLI</sequence>
<keyword evidence="3" id="KW-1185">Reference proteome</keyword>
<evidence type="ECO:0000313" key="2">
    <source>
        <dbReference type="EMBL" id="KAK9689709.1"/>
    </source>
</evidence>
<organism evidence="2 3">
    <name type="scientific">Saponaria officinalis</name>
    <name type="common">Common soapwort</name>
    <name type="synonym">Lychnis saponaria</name>
    <dbReference type="NCBI Taxonomy" id="3572"/>
    <lineage>
        <taxon>Eukaryota</taxon>
        <taxon>Viridiplantae</taxon>
        <taxon>Streptophyta</taxon>
        <taxon>Embryophyta</taxon>
        <taxon>Tracheophyta</taxon>
        <taxon>Spermatophyta</taxon>
        <taxon>Magnoliopsida</taxon>
        <taxon>eudicotyledons</taxon>
        <taxon>Gunneridae</taxon>
        <taxon>Pentapetalae</taxon>
        <taxon>Caryophyllales</taxon>
        <taxon>Caryophyllaceae</taxon>
        <taxon>Caryophylleae</taxon>
        <taxon>Saponaria</taxon>
    </lineage>
</organism>
<accession>A0AAW1IHX5</accession>
<gene>
    <name evidence="2" type="ORF">RND81_09G076500</name>
</gene>
<reference evidence="2" key="1">
    <citation type="submission" date="2024-03" db="EMBL/GenBank/DDBJ databases">
        <title>WGS assembly of Saponaria officinalis var. Norfolk2.</title>
        <authorList>
            <person name="Jenkins J."/>
            <person name="Shu S."/>
            <person name="Grimwood J."/>
            <person name="Barry K."/>
            <person name="Goodstein D."/>
            <person name="Schmutz J."/>
            <person name="Leebens-Mack J."/>
            <person name="Osbourn A."/>
        </authorList>
    </citation>
    <scope>NUCLEOTIDE SEQUENCE [LARGE SCALE GENOMIC DNA]</scope>
    <source>
        <strain evidence="2">JIC</strain>
    </source>
</reference>
<evidence type="ECO:0000313" key="3">
    <source>
        <dbReference type="Proteomes" id="UP001443914"/>
    </source>
</evidence>